<dbReference type="Gene3D" id="1.20.1250.20">
    <property type="entry name" value="MFS general substrate transporter like domains"/>
    <property type="match status" value="1"/>
</dbReference>
<name>A0A6J7NSC5_9ZZZZ</name>
<dbReference type="EMBL" id="CAFBPH010000015">
    <property type="protein sequence ID" value="CAB5005347.1"/>
    <property type="molecule type" value="Genomic_DNA"/>
</dbReference>
<keyword evidence="1" id="KW-1133">Transmembrane helix</keyword>
<feature type="transmembrane region" description="Helical" evidence="1">
    <location>
        <begin position="219"/>
        <end position="244"/>
    </location>
</feature>
<feature type="transmembrane region" description="Helical" evidence="1">
    <location>
        <begin position="107"/>
        <end position="131"/>
    </location>
</feature>
<evidence type="ECO:0000313" key="6">
    <source>
        <dbReference type="EMBL" id="CAB5005347.1"/>
    </source>
</evidence>
<organism evidence="5">
    <name type="scientific">freshwater metagenome</name>
    <dbReference type="NCBI Taxonomy" id="449393"/>
    <lineage>
        <taxon>unclassified sequences</taxon>
        <taxon>metagenomes</taxon>
        <taxon>ecological metagenomes</taxon>
    </lineage>
</organism>
<evidence type="ECO:0000313" key="3">
    <source>
        <dbReference type="EMBL" id="CAB4547559.1"/>
    </source>
</evidence>
<dbReference type="GO" id="GO:0022857">
    <property type="term" value="F:transmembrane transporter activity"/>
    <property type="evidence" value="ECO:0007669"/>
    <property type="project" value="InterPro"/>
</dbReference>
<evidence type="ECO:0000256" key="1">
    <source>
        <dbReference type="SAM" id="Phobius"/>
    </source>
</evidence>
<protein>
    <submittedName>
        <fullName evidence="5">Unannotated protein</fullName>
    </submittedName>
</protein>
<feature type="transmembrane region" description="Helical" evidence="1">
    <location>
        <begin position="307"/>
        <end position="330"/>
    </location>
</feature>
<dbReference type="PANTHER" id="PTHR23542:SF1">
    <property type="entry name" value="MAJOR FACILITATOR SUPERFAMILY (MFS) PROFILE DOMAIN-CONTAINING PROTEIN"/>
    <property type="match status" value="1"/>
</dbReference>
<dbReference type="EMBL" id="CAEZWZ010000073">
    <property type="protein sequence ID" value="CAB4672611.1"/>
    <property type="molecule type" value="Genomic_DNA"/>
</dbReference>
<feature type="transmembrane region" description="Helical" evidence="1">
    <location>
        <begin position="342"/>
        <end position="365"/>
    </location>
</feature>
<dbReference type="InterPro" id="IPR011701">
    <property type="entry name" value="MFS"/>
</dbReference>
<dbReference type="AlphaFoldDB" id="A0A6J7NSC5"/>
<proteinExistence type="predicted"/>
<dbReference type="EMBL" id="CAEZSM010000120">
    <property type="protein sequence ID" value="CAB4547559.1"/>
    <property type="molecule type" value="Genomic_DNA"/>
</dbReference>
<reference evidence="5" key="1">
    <citation type="submission" date="2020-05" db="EMBL/GenBank/DDBJ databases">
        <authorList>
            <person name="Chiriac C."/>
            <person name="Salcher M."/>
            <person name="Ghai R."/>
            <person name="Kavagutti S V."/>
        </authorList>
    </citation>
    <scope>NUCLEOTIDE SEQUENCE</scope>
</reference>
<dbReference type="InterPro" id="IPR020846">
    <property type="entry name" value="MFS_dom"/>
</dbReference>
<keyword evidence="1" id="KW-0472">Membrane</keyword>
<evidence type="ECO:0000313" key="5">
    <source>
        <dbReference type="EMBL" id="CAB4993522.1"/>
    </source>
</evidence>
<evidence type="ECO:0000259" key="2">
    <source>
        <dbReference type="PROSITE" id="PS50850"/>
    </source>
</evidence>
<evidence type="ECO:0000313" key="4">
    <source>
        <dbReference type="EMBL" id="CAB4672611.1"/>
    </source>
</evidence>
<dbReference type="SUPFAM" id="SSF103473">
    <property type="entry name" value="MFS general substrate transporter"/>
    <property type="match status" value="1"/>
</dbReference>
<accession>A0A6J7NSC5</accession>
<gene>
    <name evidence="3" type="ORF">UFOPK1438_00852</name>
    <name evidence="4" type="ORF">UFOPK2329_00570</name>
    <name evidence="5" type="ORF">UFOPK4035_00331</name>
    <name evidence="6" type="ORF">UFOPK4087_00156</name>
</gene>
<feature type="transmembrane region" description="Helical" evidence="1">
    <location>
        <begin position="33"/>
        <end position="58"/>
    </location>
</feature>
<dbReference type="PROSITE" id="PS50850">
    <property type="entry name" value="MFS"/>
    <property type="match status" value="1"/>
</dbReference>
<feature type="transmembrane region" description="Helical" evidence="1">
    <location>
        <begin position="256"/>
        <end position="275"/>
    </location>
</feature>
<dbReference type="InterPro" id="IPR036259">
    <property type="entry name" value="MFS_trans_sf"/>
</dbReference>
<dbReference type="PANTHER" id="PTHR23542">
    <property type="match status" value="1"/>
</dbReference>
<feature type="domain" description="Major facilitator superfamily (MFS) profile" evidence="2">
    <location>
        <begin position="219"/>
        <end position="406"/>
    </location>
</feature>
<feature type="transmembrane region" description="Helical" evidence="1">
    <location>
        <begin position="79"/>
        <end position="101"/>
    </location>
</feature>
<keyword evidence="1" id="KW-0812">Transmembrane</keyword>
<dbReference type="EMBL" id="CAFBOX010000036">
    <property type="protein sequence ID" value="CAB4993522.1"/>
    <property type="molecule type" value="Genomic_DNA"/>
</dbReference>
<sequence>MFSAYTTLFRTPGGMKFSIAGFIGRMPISMEGLALIFVVVAASDSYALAGLLSAIAEITKSIATPFWSRQADRYGQRKILNLIVPLRTLLMTIFIVCAVTSTPVWTWFLTIILAELTTINAGGMVRIRWLYVLNKNNADHHLVNTAYSYESLIDEFVFIFGPMLATLCATSIHPAAGMVAALVFFCTGLPALASLKNTEPPPSPRINDEPHPPVLRNKVVRAVAIPAAIVGGFFSSMGLCVVSFSEVRNAQGQTGILLAIWAGGSAISAIITGTIKWKSAPAMRYVINLAVLSLLAIPFLFVKSIPFLALALFINGLSIAPIIINAYAIVEKAVPSAQLTETLAWVTAGMPIGGATASALAGWIIDNHGTETAFWVPLGFTLAALCATLAHFTTYRPLISYPQHRD</sequence>
<feature type="transmembrane region" description="Helical" evidence="1">
    <location>
        <begin position="377"/>
        <end position="395"/>
    </location>
</feature>
<feature type="transmembrane region" description="Helical" evidence="1">
    <location>
        <begin position="282"/>
        <end position="301"/>
    </location>
</feature>
<dbReference type="Pfam" id="PF07690">
    <property type="entry name" value="MFS_1"/>
    <property type="match status" value="1"/>
</dbReference>
<feature type="transmembrane region" description="Helical" evidence="1">
    <location>
        <begin position="178"/>
        <end position="198"/>
    </location>
</feature>